<dbReference type="PROSITE" id="PS51257">
    <property type="entry name" value="PROKAR_LIPOPROTEIN"/>
    <property type="match status" value="1"/>
</dbReference>
<dbReference type="Pfam" id="PF14270">
    <property type="entry name" value="DUF4358"/>
    <property type="match status" value="1"/>
</dbReference>
<keyword evidence="1" id="KW-0732">Signal</keyword>
<dbReference type="InterPro" id="IPR025648">
    <property type="entry name" value="DUF4358"/>
</dbReference>
<accession>A0A1T4L302</accession>
<evidence type="ECO:0000313" key="3">
    <source>
        <dbReference type="Proteomes" id="UP000189857"/>
    </source>
</evidence>
<evidence type="ECO:0000256" key="1">
    <source>
        <dbReference type="SAM" id="SignalP"/>
    </source>
</evidence>
<dbReference type="Proteomes" id="UP000189857">
    <property type="component" value="Unassembled WGS sequence"/>
</dbReference>
<dbReference type="EMBL" id="FUXA01000005">
    <property type="protein sequence ID" value="SJZ49099.1"/>
    <property type="molecule type" value="Genomic_DNA"/>
</dbReference>
<feature type="chain" id="PRO_5039025457" description="DUF4358 domain-containing protein" evidence="1">
    <location>
        <begin position="21"/>
        <end position="167"/>
    </location>
</feature>
<name>A0A1T4L302_9FIRM</name>
<proteinExistence type="predicted"/>
<dbReference type="RefSeq" id="WP_159444066.1">
    <property type="nucleotide sequence ID" value="NZ_FMTO01000005.1"/>
</dbReference>
<dbReference type="AlphaFoldDB" id="A0A1T4L302"/>
<sequence>MRKKAILVLTFALCMAGLSACGKENKKENTSAVTEEQQTDFAVQELADKIKSEITFTDLSVIENGVAINRLYELDENKIDSAAFYSNSNATAEDIAVIKVNDESYVADVKKAFETRVADQKESFQSYNANEVPKLDGAVIISGGKYVVLVVSGDSAKAKEIIGQYIK</sequence>
<evidence type="ECO:0000313" key="2">
    <source>
        <dbReference type="EMBL" id="SJZ49099.1"/>
    </source>
</evidence>
<keyword evidence="3" id="KW-1185">Reference proteome</keyword>
<gene>
    <name evidence="2" type="ORF">SAMN02745110_00640</name>
</gene>
<reference evidence="2 3" key="1">
    <citation type="submission" date="2017-02" db="EMBL/GenBank/DDBJ databases">
        <authorList>
            <person name="Peterson S.W."/>
        </authorList>
    </citation>
    <scope>NUCLEOTIDE SEQUENCE [LARGE SCALE GENOMIC DNA]</scope>
    <source>
        <strain evidence="2 3">ATCC 17233</strain>
    </source>
</reference>
<feature type="signal peptide" evidence="1">
    <location>
        <begin position="1"/>
        <end position="20"/>
    </location>
</feature>
<organism evidence="2 3">
    <name type="scientific">Eubacterium ruminantium</name>
    <dbReference type="NCBI Taxonomy" id="42322"/>
    <lineage>
        <taxon>Bacteria</taxon>
        <taxon>Bacillati</taxon>
        <taxon>Bacillota</taxon>
        <taxon>Clostridia</taxon>
        <taxon>Eubacteriales</taxon>
        <taxon>Eubacteriaceae</taxon>
        <taxon>Eubacterium</taxon>
    </lineage>
</organism>
<evidence type="ECO:0008006" key="4">
    <source>
        <dbReference type="Google" id="ProtNLM"/>
    </source>
</evidence>
<protein>
    <recommendedName>
        <fullName evidence="4">DUF4358 domain-containing protein</fullName>
    </recommendedName>
</protein>